<proteinExistence type="predicted"/>
<keyword evidence="3" id="KW-1185">Reference proteome</keyword>
<evidence type="ECO:0000256" key="1">
    <source>
        <dbReference type="SAM" id="MobiDB-lite"/>
    </source>
</evidence>
<dbReference type="Proteomes" id="UP001501455">
    <property type="component" value="Unassembled WGS sequence"/>
</dbReference>
<protein>
    <submittedName>
        <fullName evidence="2">Uncharacterized protein</fullName>
    </submittedName>
</protein>
<dbReference type="EMBL" id="BAAAXF010000025">
    <property type="protein sequence ID" value="GAA3496629.1"/>
    <property type="molecule type" value="Genomic_DNA"/>
</dbReference>
<evidence type="ECO:0000313" key="2">
    <source>
        <dbReference type="EMBL" id="GAA3496629.1"/>
    </source>
</evidence>
<reference evidence="3" key="1">
    <citation type="journal article" date="2019" name="Int. J. Syst. Evol. Microbiol.">
        <title>The Global Catalogue of Microorganisms (GCM) 10K type strain sequencing project: providing services to taxonomists for standard genome sequencing and annotation.</title>
        <authorList>
            <consortium name="The Broad Institute Genomics Platform"/>
            <consortium name="The Broad Institute Genome Sequencing Center for Infectious Disease"/>
            <person name="Wu L."/>
            <person name="Ma J."/>
        </authorList>
    </citation>
    <scope>NUCLEOTIDE SEQUENCE [LARGE SCALE GENOMIC DNA]</scope>
    <source>
        <strain evidence="3">JCM 4816</strain>
    </source>
</reference>
<feature type="region of interest" description="Disordered" evidence="1">
    <location>
        <begin position="696"/>
        <end position="728"/>
    </location>
</feature>
<name>A0ABP6TPA7_9ACTN</name>
<sequence length="728" mass="78817">MRLLFEINETGDEDLGSFEEVQDALVRLVAEREEAEGRPVNEFAVAVALEYRHQGTEDGRLALWRTEHVRALLREWFPRKVTLLPDDEELTDERVDAPAAVTALVGFLDAAGILDPRSDSPQALYEAAAAERAGWSQDMFDPRFMGTAKFLMLSAAEQGVDVRDEEALDGFLARVRDGRGGLDEERLSQIAQRQRMEEVFGAAGTFAGAGSLLRERTPVIAPVVLAPLEELREQARGSVLLGQLATLVHEVGANGRSLTKTGRLRVADARELARRLDTTAGLPAEGTVHRAPRLPHLQGDDPDTARTADGLPSLSLLVAWATTARLIRVHKGRLVAVAKARKDVDDPAALAVRAVRALPELREQLLPHPSRNDGEGLLGEWSALFPRFADLLADLLAALYGMPVASPWPTLWATVRAAYLDDPFFGIGDDKSVAHAENHLRGVVGILEDLGVVQVTRGRPDPGFSDLVRSGALIPPGERQRQRALQRALLGTDVELLALTPLGTHAVRELLLSLGRHAPAVGALRDEQATLLLHVLLDEYGTDSARAELATWNGTSEQLLHAVRAVRLHSRRAAALHLLLSTLPDARGFTAQARQDPELAPAALLAATDAGHLDVADLDEREIALITAESLLLLTELSGDEDLRGGRLTGGGAVRGQHLGGLPLTEMIELALASGHPDTAGLDRLRRIDLTPLARRPDLPGRLRAAQARKRHRGSSGKGRGKGKRRGR</sequence>
<dbReference type="RefSeq" id="WP_345576764.1">
    <property type="nucleotide sequence ID" value="NZ_BAAAXF010000025.1"/>
</dbReference>
<feature type="compositionally biased region" description="Basic residues" evidence="1">
    <location>
        <begin position="707"/>
        <end position="728"/>
    </location>
</feature>
<evidence type="ECO:0000313" key="3">
    <source>
        <dbReference type="Proteomes" id="UP001501455"/>
    </source>
</evidence>
<comment type="caution">
    <text evidence="2">The sequence shown here is derived from an EMBL/GenBank/DDBJ whole genome shotgun (WGS) entry which is preliminary data.</text>
</comment>
<organism evidence="2 3">
    <name type="scientific">Streptomyces prasinosporus</name>
    <dbReference type="NCBI Taxonomy" id="68256"/>
    <lineage>
        <taxon>Bacteria</taxon>
        <taxon>Bacillati</taxon>
        <taxon>Actinomycetota</taxon>
        <taxon>Actinomycetes</taxon>
        <taxon>Kitasatosporales</taxon>
        <taxon>Streptomycetaceae</taxon>
        <taxon>Streptomyces</taxon>
        <taxon>Streptomyces albogriseolus group</taxon>
    </lineage>
</organism>
<accession>A0ABP6TPA7</accession>
<gene>
    <name evidence="2" type="ORF">GCM10019016_037300</name>
</gene>